<evidence type="ECO:0000259" key="15">
    <source>
        <dbReference type="Pfam" id="PF07687"/>
    </source>
</evidence>
<evidence type="ECO:0000256" key="7">
    <source>
        <dbReference type="ARBA" id="ARBA00022723"/>
    </source>
</evidence>
<dbReference type="Pfam" id="PF07687">
    <property type="entry name" value="M20_dimer"/>
    <property type="match status" value="1"/>
</dbReference>
<dbReference type="GO" id="GO:0008777">
    <property type="term" value="F:acetylornithine deacetylase activity"/>
    <property type="evidence" value="ECO:0007669"/>
    <property type="project" value="TreeGrafter"/>
</dbReference>
<dbReference type="InterPro" id="IPR011650">
    <property type="entry name" value="Peptidase_M20_dimer"/>
</dbReference>
<dbReference type="InterPro" id="IPR002933">
    <property type="entry name" value="Peptidase_M20"/>
</dbReference>
<dbReference type="PATRIC" id="fig|1193502.14.peg.664"/>
<keyword evidence="11" id="KW-0457">Lysine biosynthesis</keyword>
<dbReference type="InterPro" id="IPR050072">
    <property type="entry name" value="Peptidase_M20A"/>
</dbReference>
<evidence type="ECO:0000256" key="9">
    <source>
        <dbReference type="ARBA" id="ARBA00022833"/>
    </source>
</evidence>
<dbReference type="RefSeq" id="WP_069477355.1">
    <property type="nucleotide sequence ID" value="NZ_CP017111.1"/>
</dbReference>
<dbReference type="GO" id="GO:0046872">
    <property type="term" value="F:metal ion binding"/>
    <property type="evidence" value="ECO:0007669"/>
    <property type="project" value="UniProtKB-KW"/>
</dbReference>
<evidence type="ECO:0000256" key="6">
    <source>
        <dbReference type="ARBA" id="ARBA00022605"/>
    </source>
</evidence>
<comment type="catalytic activity">
    <reaction evidence="13">
        <text>N-succinyl-(2S,6S)-2,6-diaminopimelate + H2O = (2S,6S)-2,6-diaminopimelate + succinate</text>
        <dbReference type="Rhea" id="RHEA:22608"/>
        <dbReference type="ChEBI" id="CHEBI:15377"/>
        <dbReference type="ChEBI" id="CHEBI:30031"/>
        <dbReference type="ChEBI" id="CHEBI:57609"/>
        <dbReference type="ChEBI" id="CHEBI:58087"/>
        <dbReference type="EC" id="3.5.1.18"/>
    </reaction>
</comment>
<keyword evidence="9" id="KW-0862">Zinc</keyword>
<name>A0A1D7THI4_9BACT</name>
<dbReference type="AlphaFoldDB" id="A0A1D7THI4"/>
<evidence type="ECO:0000256" key="1">
    <source>
        <dbReference type="ARBA" id="ARBA00005130"/>
    </source>
</evidence>
<gene>
    <name evidence="16" type="ORF">SHALO_0660</name>
</gene>
<evidence type="ECO:0000313" key="17">
    <source>
        <dbReference type="Proteomes" id="UP000094609"/>
    </source>
</evidence>
<evidence type="ECO:0000256" key="12">
    <source>
        <dbReference type="ARBA" id="ARBA00023285"/>
    </source>
</evidence>
<evidence type="ECO:0000256" key="3">
    <source>
        <dbReference type="ARBA" id="ARBA00011738"/>
    </source>
</evidence>
<keyword evidence="10" id="KW-0220">Diaminopimelate biosynthesis</keyword>
<evidence type="ECO:0000256" key="10">
    <source>
        <dbReference type="ARBA" id="ARBA00022915"/>
    </source>
</evidence>
<dbReference type="GO" id="GO:0019877">
    <property type="term" value="P:diaminopimelate biosynthetic process"/>
    <property type="evidence" value="ECO:0007669"/>
    <property type="project" value="UniProtKB-KW"/>
</dbReference>
<dbReference type="EC" id="3.5.1.18" evidence="4 14"/>
<dbReference type="InterPro" id="IPR036264">
    <property type="entry name" value="Bact_exopeptidase_dim_dom"/>
</dbReference>
<dbReference type="PANTHER" id="PTHR43808">
    <property type="entry name" value="ACETYLORNITHINE DEACETYLASE"/>
    <property type="match status" value="1"/>
</dbReference>
<dbReference type="PANTHER" id="PTHR43808:SF31">
    <property type="entry name" value="N-ACETYL-L-CITRULLINE DEACETYLASE"/>
    <property type="match status" value="1"/>
</dbReference>
<keyword evidence="12" id="KW-0170">Cobalt</keyword>
<comment type="subunit">
    <text evidence="3">Homodimer.</text>
</comment>
<comment type="similarity">
    <text evidence="2">Belongs to the peptidase M20A family. DapE subfamily.</text>
</comment>
<evidence type="ECO:0000256" key="8">
    <source>
        <dbReference type="ARBA" id="ARBA00022801"/>
    </source>
</evidence>
<dbReference type="HAMAP" id="MF_01690">
    <property type="entry name" value="DapE"/>
    <property type="match status" value="1"/>
</dbReference>
<feature type="domain" description="Peptidase M20 dimerisation" evidence="15">
    <location>
        <begin position="168"/>
        <end position="269"/>
    </location>
</feature>
<accession>A0A1D7THI4</accession>
<dbReference type="Proteomes" id="UP000094609">
    <property type="component" value="Chromosome"/>
</dbReference>
<evidence type="ECO:0000256" key="4">
    <source>
        <dbReference type="ARBA" id="ARBA00011921"/>
    </source>
</evidence>
<evidence type="ECO:0000256" key="13">
    <source>
        <dbReference type="ARBA" id="ARBA00051301"/>
    </source>
</evidence>
<keyword evidence="17" id="KW-1185">Reference proteome</keyword>
<dbReference type="SUPFAM" id="SSF55031">
    <property type="entry name" value="Bacterial exopeptidase dimerisation domain"/>
    <property type="match status" value="1"/>
</dbReference>
<evidence type="ECO:0000256" key="11">
    <source>
        <dbReference type="ARBA" id="ARBA00023154"/>
    </source>
</evidence>
<evidence type="ECO:0000313" key="16">
    <source>
        <dbReference type="EMBL" id="AOO64443.1"/>
    </source>
</evidence>
<proteinExistence type="inferred from homology"/>
<sequence>MLNTHELFLKLLRFVSITPDDGGAFAFIKAYLNDFEIIEVNVENTKNLFLYKRFGEGPHLCFAGHIDVVPPGTGWESEPFEPIVKEGVVYARGAQDMKSGVCAFVQAMRETTHFNGTLSAILTSDEEGDAKHGTIEVIKELERRSFLPDYVIVAEPTSEKVFGDAIKVGRRGSINGVIEIIGKQGHAAYPEKTINPVHQIAPLLSKLAGHYLDEGDEFFTPSQIIITDIRGGMEVTNVTPGNLRIMFNVRNSTKTDKAKIRTYMEEVLQGLEFTLCLSESAHPFVTSKDSLIVKKLSNALLHVKGLMPKLSTAGGTSDARFFGSFGIATVEFGVVNDTIHAPNECCPLSEVESLVHIFKTVIENFKKEDV</sequence>
<dbReference type="Pfam" id="PF01546">
    <property type="entry name" value="Peptidase_M20"/>
    <property type="match status" value="1"/>
</dbReference>
<evidence type="ECO:0000256" key="14">
    <source>
        <dbReference type="NCBIfam" id="TIGR01246"/>
    </source>
</evidence>
<evidence type="ECO:0000256" key="5">
    <source>
        <dbReference type="ARBA" id="ARBA00022391"/>
    </source>
</evidence>
<reference evidence="17" key="1">
    <citation type="submission" date="2016-08" db="EMBL/GenBank/DDBJ databases">
        <title>Complete genome sequence of the organohalide-respiring Epsilonproteobacterium Sulfurospirillum halorespirans.</title>
        <authorList>
            <person name="Goris T."/>
            <person name="Zimmermann J."/>
            <person name="Schenz B."/>
            <person name="Lemos M."/>
            <person name="Hackermueller J."/>
            <person name="Diekert G."/>
        </authorList>
    </citation>
    <scope>NUCLEOTIDE SEQUENCE [LARGE SCALE GENOMIC DNA]</scope>
    <source>
        <strain>DSM 13726</strain>
        <strain evidence="17">PCE-M2</strain>
    </source>
</reference>
<dbReference type="GO" id="GO:0006526">
    <property type="term" value="P:L-arginine biosynthetic process"/>
    <property type="evidence" value="ECO:0007669"/>
    <property type="project" value="TreeGrafter"/>
</dbReference>
<dbReference type="SUPFAM" id="SSF53187">
    <property type="entry name" value="Zn-dependent exopeptidases"/>
    <property type="match status" value="1"/>
</dbReference>
<comment type="pathway">
    <text evidence="1">Amino-acid biosynthesis; L-lysine biosynthesis via DAP pathway; LL-2,6-diaminopimelate from (S)-tetrahydrodipicolinate (succinylase route): step 3/3.</text>
</comment>
<keyword evidence="6" id="KW-0028">Amino-acid biosynthesis</keyword>
<organism evidence="16 17">
    <name type="scientific">Sulfurospirillum halorespirans DSM 13726</name>
    <dbReference type="NCBI Taxonomy" id="1193502"/>
    <lineage>
        <taxon>Bacteria</taxon>
        <taxon>Pseudomonadati</taxon>
        <taxon>Campylobacterota</taxon>
        <taxon>Epsilonproteobacteria</taxon>
        <taxon>Campylobacterales</taxon>
        <taxon>Sulfurospirillaceae</taxon>
        <taxon>Sulfurospirillum</taxon>
    </lineage>
</organism>
<dbReference type="GO" id="GO:0009089">
    <property type="term" value="P:lysine biosynthetic process via diaminopimelate"/>
    <property type="evidence" value="ECO:0007669"/>
    <property type="project" value="UniProtKB-UniRule"/>
</dbReference>
<dbReference type="EMBL" id="CP017111">
    <property type="protein sequence ID" value="AOO64443.1"/>
    <property type="molecule type" value="Genomic_DNA"/>
</dbReference>
<dbReference type="NCBIfam" id="TIGR01246">
    <property type="entry name" value="dapE_proteo"/>
    <property type="match status" value="1"/>
</dbReference>
<protein>
    <recommendedName>
        <fullName evidence="5 14">Succinyl-diaminopimelate desuccinylase</fullName>
        <ecNumber evidence="4 14">3.5.1.18</ecNumber>
    </recommendedName>
</protein>
<dbReference type="STRING" id="1193502.SHALO_0660"/>
<dbReference type="KEGG" id="shal:SHALO_0660"/>
<dbReference type="Gene3D" id="3.30.70.360">
    <property type="match status" value="1"/>
</dbReference>
<dbReference type="NCBIfam" id="NF009557">
    <property type="entry name" value="PRK13009.1"/>
    <property type="match status" value="1"/>
</dbReference>
<keyword evidence="7" id="KW-0479">Metal-binding</keyword>
<keyword evidence="8 16" id="KW-0378">Hydrolase</keyword>
<dbReference type="InterPro" id="IPR005941">
    <property type="entry name" value="DapE_proteobac"/>
</dbReference>
<dbReference type="UniPathway" id="UPA00034">
    <property type="reaction ID" value="UER00021"/>
</dbReference>
<evidence type="ECO:0000256" key="2">
    <source>
        <dbReference type="ARBA" id="ARBA00006746"/>
    </source>
</evidence>
<dbReference type="GO" id="GO:0009014">
    <property type="term" value="F:succinyl-diaminopimelate desuccinylase activity"/>
    <property type="evidence" value="ECO:0007669"/>
    <property type="project" value="UniProtKB-UniRule"/>
</dbReference>
<dbReference type="Gene3D" id="3.40.630.10">
    <property type="entry name" value="Zn peptidases"/>
    <property type="match status" value="1"/>
</dbReference>